<dbReference type="Gene3D" id="3.10.300.10">
    <property type="entry name" value="Methylpurine-DNA glycosylase (MPG)"/>
    <property type="match status" value="1"/>
</dbReference>
<dbReference type="AlphaFoldDB" id="A0AAP0ZID6"/>
<dbReference type="NCBIfam" id="NF002003">
    <property type="entry name" value="PRK00802.1-3"/>
    <property type="match status" value="1"/>
</dbReference>
<dbReference type="PANTHER" id="PTHR10429:SF0">
    <property type="entry name" value="DNA-3-METHYLADENINE GLYCOSYLASE"/>
    <property type="match status" value="1"/>
</dbReference>
<keyword evidence="4 5" id="KW-0234">DNA repair</keyword>
<evidence type="ECO:0000313" key="6">
    <source>
        <dbReference type="EMBL" id="KOR40184.1"/>
    </source>
</evidence>
<sequence length="206" mass="22017">MTSKPLPRSFYAHDAHHFAPQLRNKVLVSAEGRRGRITEVQAYCGSEDPAAYSFRGMTPRTRVMCGPPGQLYVYFIYGMHWAINAVCGGAPGHAVLIRALEPFDGLDSMQAARGAPPAELLTTGPGRLAQAFGVTAADNGLDLTTGAAWLWIEDDGVPPPANPPAAPRIGIRKAVDTPWRWLVADSRYVSRPLARVAGTGTGLPGD</sequence>
<dbReference type="InterPro" id="IPR003180">
    <property type="entry name" value="MPG"/>
</dbReference>
<dbReference type="CDD" id="cd00540">
    <property type="entry name" value="AAG"/>
    <property type="match status" value="1"/>
</dbReference>
<keyword evidence="2 5" id="KW-0227">DNA damage</keyword>
<name>A0AAP0ZID6_9XANT</name>
<organism evidence="6 7">
    <name type="scientific">Xanthomonas oryzae</name>
    <dbReference type="NCBI Taxonomy" id="347"/>
    <lineage>
        <taxon>Bacteria</taxon>
        <taxon>Pseudomonadati</taxon>
        <taxon>Pseudomonadota</taxon>
        <taxon>Gammaproteobacteria</taxon>
        <taxon>Lysobacterales</taxon>
        <taxon>Lysobacteraceae</taxon>
        <taxon>Xanthomonas</taxon>
    </lineage>
</organism>
<dbReference type="InterPro" id="IPR011034">
    <property type="entry name" value="Formyl_transferase-like_C_sf"/>
</dbReference>
<evidence type="ECO:0000256" key="3">
    <source>
        <dbReference type="ARBA" id="ARBA00022801"/>
    </source>
</evidence>
<proteinExistence type="inferred from homology"/>
<dbReference type="PANTHER" id="PTHR10429">
    <property type="entry name" value="DNA-3-METHYLADENINE GLYCOSYLASE"/>
    <property type="match status" value="1"/>
</dbReference>
<reference evidence="6 7" key="1">
    <citation type="submission" date="2015-07" db="EMBL/GenBank/DDBJ databases">
        <authorList>
            <consortium name="Consortium for Microbial Forensics and Genomics (microFORGE)"/>
            <person name="Knight B.M."/>
            <person name="Roberts D.P."/>
            <person name="Lin D."/>
            <person name="Hari K."/>
            <person name="Fletcher J."/>
            <person name="Melcher U."/>
            <person name="Blagden T."/>
            <person name="Winegar R.A."/>
        </authorList>
    </citation>
    <scope>NUCLEOTIDE SEQUENCE [LARGE SCALE GENOMIC DNA]</scope>
    <source>
        <strain evidence="6 7">X11-5A</strain>
    </source>
</reference>
<dbReference type="GO" id="GO:0003677">
    <property type="term" value="F:DNA binding"/>
    <property type="evidence" value="ECO:0007669"/>
    <property type="project" value="InterPro"/>
</dbReference>
<dbReference type="GO" id="GO:0006284">
    <property type="term" value="P:base-excision repair"/>
    <property type="evidence" value="ECO:0007669"/>
    <property type="project" value="InterPro"/>
</dbReference>
<comment type="caution">
    <text evidence="6">The sequence shown here is derived from an EMBL/GenBank/DDBJ whole genome shotgun (WGS) entry which is preliminary data.</text>
</comment>
<dbReference type="GO" id="GO:0003905">
    <property type="term" value="F:alkylbase DNA N-glycosylase activity"/>
    <property type="evidence" value="ECO:0007669"/>
    <property type="project" value="InterPro"/>
</dbReference>
<dbReference type="HAMAP" id="MF_00527">
    <property type="entry name" value="3MGH"/>
    <property type="match status" value="1"/>
</dbReference>
<dbReference type="NCBIfam" id="TIGR00567">
    <property type="entry name" value="3mg"/>
    <property type="match status" value="1"/>
</dbReference>
<gene>
    <name evidence="6" type="ORF">ADT25_20205</name>
</gene>
<dbReference type="FunFam" id="3.10.300.10:FF:000001">
    <property type="entry name" value="Putative 3-methyladenine DNA glycosylase"/>
    <property type="match status" value="1"/>
</dbReference>
<dbReference type="Proteomes" id="UP000036790">
    <property type="component" value="Unassembled WGS sequence"/>
</dbReference>
<dbReference type="SUPFAM" id="SSF50486">
    <property type="entry name" value="FMT C-terminal domain-like"/>
    <property type="match status" value="1"/>
</dbReference>
<accession>A0AAP0ZID6</accession>
<evidence type="ECO:0000256" key="1">
    <source>
        <dbReference type="ARBA" id="ARBA00009232"/>
    </source>
</evidence>
<evidence type="ECO:0000313" key="7">
    <source>
        <dbReference type="Proteomes" id="UP000036790"/>
    </source>
</evidence>
<dbReference type="InterPro" id="IPR036995">
    <property type="entry name" value="MPG_sf"/>
</dbReference>
<evidence type="ECO:0000256" key="4">
    <source>
        <dbReference type="ARBA" id="ARBA00023204"/>
    </source>
</evidence>
<comment type="similarity">
    <text evidence="1 5">Belongs to the DNA glycosylase MPG family.</text>
</comment>
<reference evidence="6 7" key="2">
    <citation type="submission" date="2015-09" db="EMBL/GenBank/DDBJ databases">
        <title>Draft genome sequence of Xanthomonas oryzae pv. USA str. X11-5A.</title>
        <authorList>
            <person name="Knight B.M."/>
            <person name="Roberts D.P."/>
            <person name="Lin D."/>
            <person name="Hari K."/>
            <person name="Fletcher J."/>
            <person name="Melcher U."/>
            <person name="Blagden T."/>
            <person name="Winegar R.A."/>
        </authorList>
    </citation>
    <scope>NUCLEOTIDE SEQUENCE [LARGE SCALE GENOMIC DNA]</scope>
    <source>
        <strain evidence="6 7">X11-5A</strain>
    </source>
</reference>
<keyword evidence="3 5" id="KW-0378">Hydrolase</keyword>
<dbReference type="Pfam" id="PF02245">
    <property type="entry name" value="Pur_DNA_glyco"/>
    <property type="match status" value="1"/>
</dbReference>
<dbReference type="EC" id="3.2.2.-" evidence="5"/>
<dbReference type="RefSeq" id="WP_033007320.1">
    <property type="nucleotide sequence ID" value="NZ_CP036251.1"/>
</dbReference>
<protein>
    <recommendedName>
        <fullName evidence="5">Putative 3-methyladenine DNA glycosylase</fullName>
        <ecNumber evidence="5">3.2.2.-</ecNumber>
    </recommendedName>
</protein>
<evidence type="ECO:0000256" key="2">
    <source>
        <dbReference type="ARBA" id="ARBA00022763"/>
    </source>
</evidence>
<dbReference type="EMBL" id="LHUJ01000338">
    <property type="protein sequence ID" value="KOR40184.1"/>
    <property type="molecule type" value="Genomic_DNA"/>
</dbReference>
<evidence type="ECO:0000256" key="5">
    <source>
        <dbReference type="HAMAP-Rule" id="MF_00527"/>
    </source>
</evidence>